<reference evidence="3 4" key="1">
    <citation type="submission" date="2014-04" db="EMBL/GenBank/DDBJ databases">
        <authorList>
            <consortium name="DOE Joint Genome Institute"/>
            <person name="Kuo A."/>
            <person name="Martino E."/>
            <person name="Perotto S."/>
            <person name="Kohler A."/>
            <person name="Nagy L.G."/>
            <person name="Floudas D."/>
            <person name="Copeland A."/>
            <person name="Barry K.W."/>
            <person name="Cichocki N."/>
            <person name="Veneault-Fourrey C."/>
            <person name="LaButti K."/>
            <person name="Lindquist E.A."/>
            <person name="Lipzen A."/>
            <person name="Lundell T."/>
            <person name="Morin E."/>
            <person name="Murat C."/>
            <person name="Sun H."/>
            <person name="Tunlid A."/>
            <person name="Henrissat B."/>
            <person name="Grigoriev I.V."/>
            <person name="Hibbett D.S."/>
            <person name="Martin F."/>
            <person name="Nordberg H.P."/>
            <person name="Cantor M.N."/>
            <person name="Hua S.X."/>
        </authorList>
    </citation>
    <scope>NUCLEOTIDE SEQUENCE [LARGE SCALE GENOMIC DNA]</scope>
    <source>
        <strain evidence="3 4">Zn</strain>
    </source>
</reference>
<dbReference type="Proteomes" id="UP000054321">
    <property type="component" value="Unassembled WGS sequence"/>
</dbReference>
<dbReference type="EMBL" id="KN832882">
    <property type="protein sequence ID" value="KIM97246.1"/>
    <property type="molecule type" value="Genomic_DNA"/>
</dbReference>
<sequence length="880" mass="101816">MDSRRPGKTTSTTGTSLPRERFRKNHLRQRQPTSGDRSEHNNWEHNPALPRHSVLGKRIQHRSRETSRDRSNPINKRPCYTYLSSTSQLCNECFRIPWGEIDQWMSYTGRIDWHGKSIVTVGKRYRNVPPSTTCPLCRQLHSPWIEPYLKSLDPSEWKGIKHDDQIHIFRHLRHLTHVNDFQTSMKVLREHNAPYHIAVVPFGRKWRDNLQAHIASHGMVVVIPREHPQSEIFLPQQVSEKFDPNVALPWLNFCKNHHKNLCNPKSPEVNGMKVIDCDSKDWIIRDHHPVDKYVALSYVWGSPASSIIPTLAPIGNETPLKEKSVSNQTSAMGVRTAHCAVAAPETKSVLRLPNKVPLTIRDAIQVTKALGHRFLWVDKYCIDQTSETEKQQQFSRMGDIYAGSQVTIFALGDDSNYGLPGVSSRPRFWQQQCTTIGKYKFISTMPDPHISIDRSKWSTRGWTYQEGLFSTRRLFFTDYQAYFECNAMNCVETFKSNMKLLHTQSGQRVRAFHRAGKFVCGNSNKYSHLNVKQNKANHRKIDTIRRCQYHIQEYTKKELTNKDDILNAFAGAARFYAKTTAKIVSLAGIPIPFPIVTSGDILRMHLDHLSYALAWSHHIHQFSDPKLKNPKNRSELTRAQLPWSPYDNPKPQRRKGFPTWSWAGWFGEIRLREDLPYCWTSYMSSVSIGFRGGVRKNYEWLAQPKQPKQPKQPNQFKQFKEYKHFIIQMLLTANELRFDAYVLNPEKLKFWEKDPHMPSRQIPSKAIHINLSKGPCSKEKFYQKLIDGNFECLVIGTYGEPREDVFKAIQAADKKAPKARKGRIGLFERLEPDAIICLIVRTVNGRSFRKGLLKIEFEGAGRACALQAWNLGPKRSFRLR</sequence>
<organism evidence="3 4">
    <name type="scientific">Oidiodendron maius (strain Zn)</name>
    <dbReference type="NCBI Taxonomy" id="913774"/>
    <lineage>
        <taxon>Eukaryota</taxon>
        <taxon>Fungi</taxon>
        <taxon>Dikarya</taxon>
        <taxon>Ascomycota</taxon>
        <taxon>Pezizomycotina</taxon>
        <taxon>Leotiomycetes</taxon>
        <taxon>Leotiomycetes incertae sedis</taxon>
        <taxon>Myxotrichaceae</taxon>
        <taxon>Oidiodendron</taxon>
    </lineage>
</organism>
<dbReference type="STRING" id="913774.A0A0C3H457"/>
<dbReference type="OrthoDB" id="5428863at2759"/>
<feature type="region of interest" description="Disordered" evidence="1">
    <location>
        <begin position="1"/>
        <end position="77"/>
    </location>
</feature>
<dbReference type="PANTHER" id="PTHR33112">
    <property type="entry name" value="DOMAIN PROTEIN, PUTATIVE-RELATED"/>
    <property type="match status" value="1"/>
</dbReference>
<keyword evidence="4" id="KW-1185">Reference proteome</keyword>
<gene>
    <name evidence="3" type="ORF">OIDMADRAFT_182621</name>
</gene>
<feature type="compositionally biased region" description="Basic and acidic residues" evidence="1">
    <location>
        <begin position="62"/>
        <end position="71"/>
    </location>
</feature>
<evidence type="ECO:0000259" key="2">
    <source>
        <dbReference type="Pfam" id="PF06985"/>
    </source>
</evidence>
<evidence type="ECO:0000313" key="4">
    <source>
        <dbReference type="Proteomes" id="UP000054321"/>
    </source>
</evidence>
<dbReference type="Pfam" id="PF06985">
    <property type="entry name" value="HET"/>
    <property type="match status" value="1"/>
</dbReference>
<dbReference type="InterPro" id="IPR010730">
    <property type="entry name" value="HET"/>
</dbReference>
<dbReference type="HOGENOM" id="CLU_327075_0_0_1"/>
<evidence type="ECO:0000256" key="1">
    <source>
        <dbReference type="SAM" id="MobiDB-lite"/>
    </source>
</evidence>
<protein>
    <recommendedName>
        <fullName evidence="2">Heterokaryon incompatibility domain-containing protein</fullName>
    </recommendedName>
</protein>
<proteinExistence type="predicted"/>
<dbReference type="InParanoid" id="A0A0C3H457"/>
<accession>A0A0C3H457</accession>
<dbReference type="AlphaFoldDB" id="A0A0C3H457"/>
<dbReference type="PANTHER" id="PTHR33112:SF1">
    <property type="entry name" value="HETEROKARYON INCOMPATIBILITY DOMAIN-CONTAINING PROTEIN"/>
    <property type="match status" value="1"/>
</dbReference>
<name>A0A0C3H457_OIDMZ</name>
<evidence type="ECO:0000313" key="3">
    <source>
        <dbReference type="EMBL" id="KIM97246.1"/>
    </source>
</evidence>
<feature type="domain" description="Heterokaryon incompatibility" evidence="2">
    <location>
        <begin position="293"/>
        <end position="466"/>
    </location>
</feature>
<reference evidence="4" key="2">
    <citation type="submission" date="2015-01" db="EMBL/GenBank/DDBJ databases">
        <title>Evolutionary Origins and Diversification of the Mycorrhizal Mutualists.</title>
        <authorList>
            <consortium name="DOE Joint Genome Institute"/>
            <consortium name="Mycorrhizal Genomics Consortium"/>
            <person name="Kohler A."/>
            <person name="Kuo A."/>
            <person name="Nagy L.G."/>
            <person name="Floudas D."/>
            <person name="Copeland A."/>
            <person name="Barry K.W."/>
            <person name="Cichocki N."/>
            <person name="Veneault-Fourrey C."/>
            <person name="LaButti K."/>
            <person name="Lindquist E.A."/>
            <person name="Lipzen A."/>
            <person name="Lundell T."/>
            <person name="Morin E."/>
            <person name="Murat C."/>
            <person name="Riley R."/>
            <person name="Ohm R."/>
            <person name="Sun H."/>
            <person name="Tunlid A."/>
            <person name="Henrissat B."/>
            <person name="Grigoriev I.V."/>
            <person name="Hibbett D.S."/>
            <person name="Martin F."/>
        </authorList>
    </citation>
    <scope>NUCLEOTIDE SEQUENCE [LARGE SCALE GENOMIC DNA]</scope>
    <source>
        <strain evidence="4">Zn</strain>
    </source>
</reference>